<comment type="catalytic activity">
    <reaction evidence="5">
        <text>a quinone + NADH + 5 H(+)(in) = a quinol + NAD(+) + 4 H(+)(out)</text>
        <dbReference type="Rhea" id="RHEA:57888"/>
        <dbReference type="ChEBI" id="CHEBI:15378"/>
        <dbReference type="ChEBI" id="CHEBI:24646"/>
        <dbReference type="ChEBI" id="CHEBI:57540"/>
        <dbReference type="ChEBI" id="CHEBI:57945"/>
        <dbReference type="ChEBI" id="CHEBI:132124"/>
    </reaction>
</comment>
<feature type="transmembrane region" description="Helical" evidence="5">
    <location>
        <begin position="131"/>
        <end position="150"/>
    </location>
</feature>
<comment type="subunit">
    <text evidence="5">NDH-1 is composed of 14 different subunits. Subunits NuoA, H, J, K, L, M, N constitute the membrane sector of the complex.</text>
</comment>
<reference evidence="7 10" key="2">
    <citation type="journal article" date="2019" name="Nat. Med.">
        <title>A library of human gut bacterial isolates paired with longitudinal multiomics data enables mechanistic microbiome research.</title>
        <authorList>
            <person name="Poyet M."/>
            <person name="Groussin M."/>
            <person name="Gibbons S.M."/>
            <person name="Avila-Pacheco J."/>
            <person name="Jiang X."/>
            <person name="Kearney S.M."/>
            <person name="Perrotta A.R."/>
            <person name="Berdy B."/>
            <person name="Zhao S."/>
            <person name="Lieberman T.D."/>
            <person name="Swanson P.K."/>
            <person name="Smith M."/>
            <person name="Roesemann S."/>
            <person name="Alexander J.E."/>
            <person name="Rich S.A."/>
            <person name="Livny J."/>
            <person name="Vlamakis H."/>
            <person name="Clish C."/>
            <person name="Bullock K."/>
            <person name="Deik A."/>
            <person name="Scott J."/>
            <person name="Pierce K.A."/>
            <person name="Xavier R.J."/>
            <person name="Alm E.J."/>
        </authorList>
    </citation>
    <scope>NUCLEOTIDE SEQUENCE [LARGE SCALE GENOMIC DNA]</scope>
    <source>
        <strain evidence="7 10">BIOML-A14</strain>
    </source>
</reference>
<dbReference type="HAMAP" id="MF_01350">
    <property type="entry name" value="NDH1_NuoH"/>
    <property type="match status" value="1"/>
</dbReference>
<dbReference type="RefSeq" id="WP_004312111.1">
    <property type="nucleotide sequence ID" value="NZ_BAABYV010000001.1"/>
</dbReference>
<dbReference type="STRING" id="28116.Bovatus_04320"/>
<feature type="transmembrane region" description="Helical" evidence="5">
    <location>
        <begin position="171"/>
        <end position="191"/>
    </location>
</feature>
<dbReference type="EC" id="7.1.1.-" evidence="5"/>
<keyword evidence="5 6" id="KW-0520">NAD</keyword>
<proteinExistence type="inferred from homology"/>
<dbReference type="Proteomes" id="UP000435985">
    <property type="component" value="Unassembled WGS sequence"/>
</dbReference>
<evidence type="ECO:0000256" key="3">
    <source>
        <dbReference type="ARBA" id="ARBA00022989"/>
    </source>
</evidence>
<dbReference type="PANTHER" id="PTHR11432:SF3">
    <property type="entry name" value="NADH-UBIQUINONE OXIDOREDUCTASE CHAIN 1"/>
    <property type="match status" value="1"/>
</dbReference>
<evidence type="ECO:0000313" key="10">
    <source>
        <dbReference type="Proteomes" id="UP000435985"/>
    </source>
</evidence>
<feature type="transmembrane region" description="Helical" evidence="5">
    <location>
        <begin position="336"/>
        <end position="356"/>
    </location>
</feature>
<feature type="transmembrane region" description="Helical" evidence="5">
    <location>
        <begin position="96"/>
        <end position="119"/>
    </location>
</feature>
<comment type="subcellular location">
    <subcellularLocation>
        <location evidence="5 6">Cell membrane</location>
        <topology evidence="5 6">Multi-pass membrane protein</topology>
    </subcellularLocation>
    <subcellularLocation>
        <location evidence="1">Membrane</location>
        <topology evidence="1">Multi-pass membrane protein</topology>
    </subcellularLocation>
</comment>
<dbReference type="EMBL" id="VWFO01000009">
    <property type="protein sequence ID" value="KAA4664720.1"/>
    <property type="molecule type" value="Genomic_DNA"/>
</dbReference>
<dbReference type="InterPro" id="IPR018086">
    <property type="entry name" value="NADH_UbQ_OxRdtase_su1_CS"/>
</dbReference>
<evidence type="ECO:0000313" key="8">
    <source>
        <dbReference type="EMBL" id="RHH39840.1"/>
    </source>
</evidence>
<keyword evidence="3 5" id="KW-1133">Transmembrane helix</keyword>
<feature type="transmembrane region" description="Helical" evidence="5">
    <location>
        <begin position="203"/>
        <end position="221"/>
    </location>
</feature>
<dbReference type="AlphaFoldDB" id="A0A139L731"/>
<organism evidence="7 10">
    <name type="scientific">Bacteroides ovatus</name>
    <dbReference type="NCBI Taxonomy" id="28116"/>
    <lineage>
        <taxon>Bacteria</taxon>
        <taxon>Pseudomonadati</taxon>
        <taxon>Bacteroidota</taxon>
        <taxon>Bacteroidia</taxon>
        <taxon>Bacteroidales</taxon>
        <taxon>Bacteroidaceae</taxon>
        <taxon>Bacteroides</taxon>
    </lineage>
</organism>
<evidence type="ECO:0000313" key="7">
    <source>
        <dbReference type="EMBL" id="KAA4664720.1"/>
    </source>
</evidence>
<comment type="function">
    <text evidence="5">NDH-1 shuttles electrons from NADH, via FMN and iron-sulfur (Fe-S) centers, to quinones in the respiratory chain. The immediate electron acceptor for the enzyme in this species is believed to be ubiquinone. Couples the redox reaction to proton translocation (for every two electrons transferred, four hydrogen ions are translocated across the cytoplasmic membrane), and thus conserves the redox energy in a proton gradient. This subunit may bind ubiquinone.</text>
</comment>
<name>A0A139L731_BACOV</name>
<dbReference type="GO" id="GO:0003954">
    <property type="term" value="F:NADH dehydrogenase activity"/>
    <property type="evidence" value="ECO:0007669"/>
    <property type="project" value="TreeGrafter"/>
</dbReference>
<dbReference type="NCBIfam" id="NF004741">
    <property type="entry name" value="PRK06076.1-2"/>
    <property type="match status" value="1"/>
</dbReference>
<evidence type="ECO:0000256" key="6">
    <source>
        <dbReference type="RuleBase" id="RU000471"/>
    </source>
</evidence>
<evidence type="ECO:0000256" key="4">
    <source>
        <dbReference type="ARBA" id="ARBA00023136"/>
    </source>
</evidence>
<dbReference type="GO" id="GO:0005886">
    <property type="term" value="C:plasma membrane"/>
    <property type="evidence" value="ECO:0007669"/>
    <property type="project" value="UniProtKB-SubCell"/>
</dbReference>
<dbReference type="Pfam" id="PF00146">
    <property type="entry name" value="NADHdh"/>
    <property type="match status" value="1"/>
</dbReference>
<sequence>MFDFSIVTNWIHELLLSIMPEGLAIFIECVAVGVCLVALYAILAIILIYMERKVCGFFQCRLGPNRVGKWGSIQVVCDVLKMLTKEIFMPKGADHFLYNLAPFMVIIASFLTFACIPFNKGAAILDFNVGVFFLLAASSIGVVGILLAGWGSNNKFSLIGAMRSGAQIISYELSVGMSIMTMVVLTGTMQFSEIVEGQANGWFIFKGHIPAVIAFIIYLIAGNAECNRGPFDLPEAESELTAGYHTEYSGMGFGFFYLAEYLNLFIVASVAATIFLGGWMPLHIVGLDGFNAVMDYIPGFIWFFAKAFFVVFLLMWIKWTFPRLRIDQILNLEWKYLVPISMVNLLLMACCVAFGFHF</sequence>
<comment type="similarity">
    <text evidence="5 6">Belongs to the complex I subunit 1 family.</text>
</comment>
<keyword evidence="5" id="KW-0874">Quinone</keyword>
<dbReference type="GO" id="GO:0016655">
    <property type="term" value="F:oxidoreductase activity, acting on NAD(P)H, quinone or similar compound as acceptor"/>
    <property type="evidence" value="ECO:0007669"/>
    <property type="project" value="UniProtKB-UniRule"/>
</dbReference>
<dbReference type="EMBL" id="QRJR01000038">
    <property type="protein sequence ID" value="RHH39840.1"/>
    <property type="molecule type" value="Genomic_DNA"/>
</dbReference>
<evidence type="ECO:0000256" key="1">
    <source>
        <dbReference type="ARBA" id="ARBA00004141"/>
    </source>
</evidence>
<keyword evidence="5" id="KW-1278">Translocase</keyword>
<feature type="transmembrane region" description="Helical" evidence="5">
    <location>
        <begin position="296"/>
        <end position="316"/>
    </location>
</feature>
<feature type="transmembrane region" description="Helical" evidence="5">
    <location>
        <begin position="261"/>
        <end position="284"/>
    </location>
</feature>
<dbReference type="Proteomes" id="UP000283329">
    <property type="component" value="Unassembled WGS sequence"/>
</dbReference>
<dbReference type="InterPro" id="IPR001694">
    <property type="entry name" value="NADH_UbQ_OxRdtase_su1/FPO"/>
</dbReference>
<dbReference type="GO" id="GO:0009060">
    <property type="term" value="P:aerobic respiration"/>
    <property type="evidence" value="ECO:0007669"/>
    <property type="project" value="TreeGrafter"/>
</dbReference>
<dbReference type="PROSITE" id="PS00668">
    <property type="entry name" value="COMPLEX1_ND1_2"/>
    <property type="match status" value="1"/>
</dbReference>
<keyword evidence="7" id="KW-0560">Oxidoreductase</keyword>
<keyword evidence="4 5" id="KW-0472">Membrane</keyword>
<comment type="caution">
    <text evidence="7">The sequence shown here is derived from an EMBL/GenBank/DDBJ whole genome shotgun (WGS) entry which is preliminary data.</text>
</comment>
<keyword evidence="5" id="KW-1003">Cell membrane</keyword>
<dbReference type="PANTHER" id="PTHR11432">
    <property type="entry name" value="NADH DEHYDROGENASE SUBUNIT 1"/>
    <property type="match status" value="1"/>
</dbReference>
<feature type="transmembrane region" description="Helical" evidence="5">
    <location>
        <begin position="23"/>
        <end position="49"/>
    </location>
</feature>
<evidence type="ECO:0000256" key="5">
    <source>
        <dbReference type="HAMAP-Rule" id="MF_01350"/>
    </source>
</evidence>
<reference evidence="8 9" key="1">
    <citation type="submission" date="2018-08" db="EMBL/GenBank/DDBJ databases">
        <title>A genome reference for cultivated species of the human gut microbiota.</title>
        <authorList>
            <person name="Zou Y."/>
            <person name="Xue W."/>
            <person name="Luo G."/>
        </authorList>
    </citation>
    <scope>NUCLEOTIDE SEQUENCE [LARGE SCALE GENOMIC DNA]</scope>
    <source>
        <strain evidence="8 9">AM17-48</strain>
    </source>
</reference>
<evidence type="ECO:0000256" key="2">
    <source>
        <dbReference type="ARBA" id="ARBA00022692"/>
    </source>
</evidence>
<evidence type="ECO:0000313" key="9">
    <source>
        <dbReference type="Proteomes" id="UP000283329"/>
    </source>
</evidence>
<keyword evidence="2 5" id="KW-0812">Transmembrane</keyword>
<gene>
    <name evidence="5 7" type="primary">nuoH</name>
    <name evidence="8" type="ORF">DW206_23675</name>
    <name evidence="7" type="ORF">F3B98_10050</name>
</gene>
<dbReference type="GO" id="GO:0048038">
    <property type="term" value="F:quinone binding"/>
    <property type="evidence" value="ECO:0007669"/>
    <property type="project" value="UniProtKB-KW"/>
</dbReference>
<accession>A0A139L731</accession>
<protein>
    <recommendedName>
        <fullName evidence="5">NADH-quinone oxidoreductase subunit H</fullName>
        <ecNumber evidence="5">7.1.1.-</ecNumber>
    </recommendedName>
    <alternativeName>
        <fullName evidence="5">NADH dehydrogenase I subunit H</fullName>
    </alternativeName>
    <alternativeName>
        <fullName evidence="5">NDH-1 subunit H</fullName>
    </alternativeName>
</protein>
<keyword evidence="5" id="KW-0830">Ubiquinone</keyword>